<dbReference type="InterPro" id="IPR025250">
    <property type="entry name" value="DUF4199"/>
</dbReference>
<feature type="transmembrane region" description="Helical" evidence="1">
    <location>
        <begin position="75"/>
        <end position="95"/>
    </location>
</feature>
<accession>A0A1M7L2F9</accession>
<dbReference type="AlphaFoldDB" id="A0A1M7L2F9"/>
<proteinExistence type="predicted"/>
<evidence type="ECO:0000313" key="3">
    <source>
        <dbReference type="Proteomes" id="UP000184420"/>
    </source>
</evidence>
<keyword evidence="1" id="KW-1133">Transmembrane helix</keyword>
<feature type="transmembrane region" description="Helical" evidence="1">
    <location>
        <begin position="6"/>
        <end position="27"/>
    </location>
</feature>
<evidence type="ECO:0000256" key="1">
    <source>
        <dbReference type="SAM" id="Phobius"/>
    </source>
</evidence>
<keyword evidence="1" id="KW-0812">Transmembrane</keyword>
<dbReference type="RefSeq" id="WP_073086251.1">
    <property type="nucleotide sequence ID" value="NZ_FRBL01000010.1"/>
</dbReference>
<protein>
    <recommendedName>
        <fullName evidence="4">DUF4199 domain-containing protein</fullName>
    </recommendedName>
</protein>
<dbReference type="OrthoDB" id="678029at2"/>
<name>A0A1M7L2F9_9BACT</name>
<dbReference type="EMBL" id="FRBL01000010">
    <property type="protein sequence ID" value="SHM72057.1"/>
    <property type="molecule type" value="Genomic_DNA"/>
</dbReference>
<evidence type="ECO:0000313" key="2">
    <source>
        <dbReference type="EMBL" id="SHM72057.1"/>
    </source>
</evidence>
<keyword evidence="3" id="KW-1185">Reference proteome</keyword>
<sequence>MSNKNHIAYGLTAAIIQFVMNLGFYFAKLNTEKWTSFLTTGVLVVAVILACLDYAKKNPGSTFGNIFANGFRTTAVITVIGVLLAVVMVLIFPDIKEISLEAARKQMEEGGKATPDQIETALDLTKRMYYAFLIGGILVGSMIFGLIASLIGAAVSPKAKQ</sequence>
<dbReference type="Proteomes" id="UP000184420">
    <property type="component" value="Unassembled WGS sequence"/>
</dbReference>
<feature type="transmembrane region" description="Helical" evidence="1">
    <location>
        <begin position="129"/>
        <end position="155"/>
    </location>
</feature>
<dbReference type="Pfam" id="PF13858">
    <property type="entry name" value="DUF4199"/>
    <property type="match status" value="1"/>
</dbReference>
<evidence type="ECO:0008006" key="4">
    <source>
        <dbReference type="Google" id="ProtNLM"/>
    </source>
</evidence>
<reference evidence="2 3" key="1">
    <citation type="submission" date="2016-11" db="EMBL/GenBank/DDBJ databases">
        <authorList>
            <person name="Jaros S."/>
            <person name="Januszkiewicz K."/>
            <person name="Wedrychowicz H."/>
        </authorList>
    </citation>
    <scope>NUCLEOTIDE SEQUENCE [LARGE SCALE GENOMIC DNA]</scope>
    <source>
        <strain evidence="2 3">DSM 27406</strain>
    </source>
</reference>
<dbReference type="STRING" id="1419482.SAMN05444266_110106"/>
<organism evidence="2 3">
    <name type="scientific">Chitinophaga jiangningensis</name>
    <dbReference type="NCBI Taxonomy" id="1419482"/>
    <lineage>
        <taxon>Bacteria</taxon>
        <taxon>Pseudomonadati</taxon>
        <taxon>Bacteroidota</taxon>
        <taxon>Chitinophagia</taxon>
        <taxon>Chitinophagales</taxon>
        <taxon>Chitinophagaceae</taxon>
        <taxon>Chitinophaga</taxon>
    </lineage>
</organism>
<gene>
    <name evidence="2" type="ORF">SAMN05444266_110106</name>
</gene>
<keyword evidence="1" id="KW-0472">Membrane</keyword>
<feature type="transmembrane region" description="Helical" evidence="1">
    <location>
        <begin position="34"/>
        <end position="55"/>
    </location>
</feature>